<comment type="catalytic activity">
    <reaction evidence="1">
        <text>Hydrolysis of terminal non-reducing alpha-L-rhamnose residues in alpha-L-rhamnosides.</text>
        <dbReference type="EC" id="3.2.1.40"/>
    </reaction>
</comment>
<dbReference type="PANTHER" id="PTHR33307">
    <property type="entry name" value="ALPHA-RHAMNOSIDASE (EUROFUNG)"/>
    <property type="match status" value="1"/>
</dbReference>
<dbReference type="GO" id="GO:0030596">
    <property type="term" value="F:alpha-L-rhamnosidase activity"/>
    <property type="evidence" value="ECO:0007669"/>
    <property type="project" value="UniProtKB-EC"/>
</dbReference>
<dbReference type="SUPFAM" id="SSF53474">
    <property type="entry name" value="alpha/beta-Hydrolases"/>
    <property type="match status" value="1"/>
</dbReference>
<evidence type="ECO:0000256" key="3">
    <source>
        <dbReference type="ARBA" id="ARBA00022801"/>
    </source>
</evidence>
<dbReference type="InterPro" id="IPR013737">
    <property type="entry name" value="Bac_rhamnosid_N"/>
</dbReference>
<dbReference type="InterPro" id="IPR008902">
    <property type="entry name" value="Rhamnosid_concanavalin"/>
</dbReference>
<dbReference type="Pfam" id="PF08531">
    <property type="entry name" value="Bac_rhamnosid_N"/>
    <property type="match status" value="1"/>
</dbReference>
<evidence type="ECO:0000313" key="10">
    <source>
        <dbReference type="Proteomes" id="UP000275048"/>
    </source>
</evidence>
<reference evidence="9 10" key="1">
    <citation type="submission" date="2018-10" db="EMBL/GenBank/DDBJ databases">
        <title>Isolation, diversity and antibacterial activity of antinobacteria from the wheat rhizosphere soil.</title>
        <authorList>
            <person name="Sun T."/>
        </authorList>
    </citation>
    <scope>NUCLEOTIDE SEQUENCE [LARGE SCALE GENOMIC DNA]</scope>
    <source>
        <strain evidence="9 10">SJ-23</strain>
    </source>
</reference>
<evidence type="ECO:0000259" key="4">
    <source>
        <dbReference type="Pfam" id="PF05592"/>
    </source>
</evidence>
<evidence type="ECO:0000259" key="7">
    <source>
        <dbReference type="Pfam" id="PF17389"/>
    </source>
</evidence>
<feature type="domain" description="Alpha-L-rhamnosidase six-hairpin glycosidase" evidence="7">
    <location>
        <begin position="657"/>
        <end position="1002"/>
    </location>
</feature>
<dbReference type="Gene3D" id="3.40.50.1820">
    <property type="entry name" value="alpha/beta hydrolase"/>
    <property type="match status" value="1"/>
</dbReference>
<feature type="domain" description="Alpha-L-rhamnosidase C-terminal" evidence="8">
    <location>
        <begin position="1004"/>
        <end position="1075"/>
    </location>
</feature>
<dbReference type="PANTHER" id="PTHR33307:SF6">
    <property type="entry name" value="ALPHA-RHAMNOSIDASE (EUROFUNG)-RELATED"/>
    <property type="match status" value="1"/>
</dbReference>
<dbReference type="EC" id="3.2.1.40" evidence="2"/>
<dbReference type="Pfam" id="PF17390">
    <property type="entry name" value="Bac_rhamnosid_C"/>
    <property type="match status" value="1"/>
</dbReference>
<dbReference type="InterPro" id="IPR035398">
    <property type="entry name" value="Bac_rhamnosid_C"/>
</dbReference>
<dbReference type="GO" id="GO:0005975">
    <property type="term" value="P:carbohydrate metabolic process"/>
    <property type="evidence" value="ECO:0007669"/>
    <property type="project" value="InterPro"/>
</dbReference>
<dbReference type="Proteomes" id="UP000275048">
    <property type="component" value="Unassembled WGS sequence"/>
</dbReference>
<dbReference type="InterPro" id="IPR012341">
    <property type="entry name" value="6hp_glycosidase-like_sf"/>
</dbReference>
<protein>
    <recommendedName>
        <fullName evidence="2">alpha-L-rhamnosidase</fullName>
        <ecNumber evidence="2">3.2.1.40</ecNumber>
    </recommendedName>
</protein>
<dbReference type="InterPro" id="IPR013094">
    <property type="entry name" value="AB_hydrolase_3"/>
</dbReference>
<keyword evidence="10" id="KW-1185">Reference proteome</keyword>
<dbReference type="Gene3D" id="2.60.420.10">
    <property type="entry name" value="Maltose phosphorylase, domain 3"/>
    <property type="match status" value="1"/>
</dbReference>
<evidence type="ECO:0000259" key="5">
    <source>
        <dbReference type="Pfam" id="PF07859"/>
    </source>
</evidence>
<keyword evidence="3" id="KW-0378">Hydrolase</keyword>
<dbReference type="RefSeq" id="WP_122936118.1">
    <property type="nucleotide sequence ID" value="NZ_JBHSNT010000049.1"/>
</dbReference>
<dbReference type="Pfam" id="PF07859">
    <property type="entry name" value="Abhydrolase_3"/>
    <property type="match status" value="1"/>
</dbReference>
<sequence length="1169" mass="126409">MRASARVSLRSRLLRAMIARGKNTAPIAATVAAAAAAEIDGRPEPLPTPFAVRGLRVSRTRIGDTTVVVLRPDGTPPTSAVLYLHGGGYIEDASIGTWQLVARLATKLGAEVWVPAYRLAPRSTAQTTVAAMVEIYRALGERWDPARATVAGDSAGGGLALATVQAAVAAGERAPALLGLFAPWVDLTMSDPAEQDTESDAMLDSGRLAESAAAYAGTLPRTDPRVSPLFGRMDGLPETWIITGGDDVLVHQSRRLRDALAQAGVPVTYLEDPGMIHVHVMLPVPEGKRSLGRFLRAASARAGASPVSDTDEPERLVMAGLAPRTGRRPASLVHPQERNCAMVSQWHASFISGGSPARPGDPASYFRREFAVAEGLRRATLLVTALGIVEPYLNGVRVGDEVLAPGWTSYRHRINVSSHDVTDLIAAGENAVGAIVGEGWAVGRLGWEDRRVHYADRPALFLQLELEYGDRTEVIGTGPEFRVGTGAVRANGIYDGETYDAPLEPEGWSSAGFDDSDWASAEPIEWNLEALEVGIAPPIRRIDELAPVEILTSPSGKTIVDVGQNISGWVRITLTGEAGWTITLRHAEALTPDGELEPESNRRADATDRYTLRGGAEETWEPRFTFHGFRYVEVDGWPGELSVDAVRAVVVHSEMTRTGWFETSDPLVTKLHANAVWSMRDNFVGIPTDCPQRDERMGWTGDINAFAPTATFLYDVRGVLGSWLQDLAVEQAERGYVPWVVPDILSTPSSPTALWSDVAVSLPWAMYQEYGDLDILRGSYDSMTAFIRQVEDLLDESGLWSSGFQFGDWLDPDAPADNPAGGKTDRHLVASAYLCKTTREMAETAGLLGKAEDAAHFAALADRVRRAFRREYVTESGRVVNESTTAYALAIAFGILDEDQNAKAGDRLAELVAKGGYKISTGFAGTPLVTDALSSTGHLDEAYLLLMEKECPSFLYPVTMGATTIWERWDSILPDGTLNATGMTSLNHYALGAVADWLHRIVGGLQRMEPGYRRIRIAPQPGGGLTSAHVAHDTVHGRAEVDWRIEDGEMFLDVTIPEGTSAEVVLPLHPAGVVEQAAPGSHSWRYALPEQPERPEYSMDTPLKTLADDPQVWRAITEVFQTHFPGIPLDGTAPGAAGMSLNVMLQYIPGAPPTLADEFRRALTLEGAR</sequence>
<dbReference type="Gene3D" id="2.60.120.260">
    <property type="entry name" value="Galactose-binding domain-like"/>
    <property type="match status" value="2"/>
</dbReference>
<dbReference type="InterPro" id="IPR035396">
    <property type="entry name" value="Bac_rhamnosid6H"/>
</dbReference>
<proteinExistence type="predicted"/>
<comment type="caution">
    <text evidence="9">The sequence shown here is derived from an EMBL/GenBank/DDBJ whole genome shotgun (WGS) entry which is preliminary data.</text>
</comment>
<organism evidence="9 10">
    <name type="scientific">Agromyces tardus</name>
    <dbReference type="NCBI Taxonomy" id="2583849"/>
    <lineage>
        <taxon>Bacteria</taxon>
        <taxon>Bacillati</taxon>
        <taxon>Actinomycetota</taxon>
        <taxon>Actinomycetes</taxon>
        <taxon>Micrococcales</taxon>
        <taxon>Microbacteriaceae</taxon>
        <taxon>Agromyces</taxon>
    </lineage>
</organism>
<feature type="domain" description="Bacterial alpha-L-rhamnosidase N-terminal" evidence="6">
    <location>
        <begin position="376"/>
        <end position="542"/>
    </location>
</feature>
<gene>
    <name evidence="9" type="ORF">EDM22_05800</name>
</gene>
<dbReference type="AlphaFoldDB" id="A0A3M8AI00"/>
<dbReference type="InterPro" id="IPR029058">
    <property type="entry name" value="AB_hydrolase_fold"/>
</dbReference>
<dbReference type="OrthoDB" id="9761045at2"/>
<accession>A0A3M8AI00</accession>
<evidence type="ECO:0000259" key="6">
    <source>
        <dbReference type="Pfam" id="PF08531"/>
    </source>
</evidence>
<dbReference type="InterPro" id="IPR016007">
    <property type="entry name" value="Alpha_rhamnosid"/>
</dbReference>
<dbReference type="Gene3D" id="1.50.10.10">
    <property type="match status" value="1"/>
</dbReference>
<dbReference type="EMBL" id="RHHB01000006">
    <property type="protein sequence ID" value="RNB50788.1"/>
    <property type="molecule type" value="Genomic_DNA"/>
</dbReference>
<evidence type="ECO:0000256" key="2">
    <source>
        <dbReference type="ARBA" id="ARBA00012652"/>
    </source>
</evidence>
<evidence type="ECO:0000313" key="9">
    <source>
        <dbReference type="EMBL" id="RNB50788.1"/>
    </source>
</evidence>
<dbReference type="Pfam" id="PF05592">
    <property type="entry name" value="Bac_rhamnosid"/>
    <property type="match status" value="1"/>
</dbReference>
<dbReference type="Pfam" id="PF17389">
    <property type="entry name" value="Bac_rhamnosid6H"/>
    <property type="match status" value="1"/>
</dbReference>
<evidence type="ECO:0000256" key="1">
    <source>
        <dbReference type="ARBA" id="ARBA00001445"/>
    </source>
</evidence>
<feature type="domain" description="Alpha-L-rhamnosidase concanavalin-like" evidence="4">
    <location>
        <begin position="553"/>
        <end position="652"/>
    </location>
</feature>
<dbReference type="InterPro" id="IPR008928">
    <property type="entry name" value="6-hairpin_glycosidase_sf"/>
</dbReference>
<name>A0A3M8AI00_9MICO</name>
<dbReference type="SUPFAM" id="SSF48208">
    <property type="entry name" value="Six-hairpin glycosidases"/>
    <property type="match status" value="1"/>
</dbReference>
<evidence type="ECO:0000259" key="8">
    <source>
        <dbReference type="Pfam" id="PF17390"/>
    </source>
</evidence>
<feature type="domain" description="Alpha/beta hydrolase fold-3" evidence="5">
    <location>
        <begin position="81"/>
        <end position="279"/>
    </location>
</feature>